<keyword evidence="2" id="KW-1185">Reference proteome</keyword>
<dbReference type="GO" id="GO:0006888">
    <property type="term" value="P:endoplasmic reticulum to Golgi vesicle-mediated transport"/>
    <property type="evidence" value="ECO:0007669"/>
    <property type="project" value="TreeGrafter"/>
</dbReference>
<dbReference type="GO" id="GO:0061025">
    <property type="term" value="P:membrane fusion"/>
    <property type="evidence" value="ECO:0007669"/>
    <property type="project" value="TreeGrafter"/>
</dbReference>
<sequence>MRNGDNGNEWWRVEDRGDGCVYGFGCLLMVTKAAICRSGGPRERTISICHISNDFLFSRQPTVSLQGEDDFYIRYYTLQLLTALLTNSPIRSYEIQKILVFEGAFEKIFSIIKEEGGSEGSVVVQALKDATWCFLIAPSNQKRLICPHTS</sequence>
<dbReference type="InterPro" id="IPR024095">
    <property type="entry name" value="Vesicle_P115"/>
</dbReference>
<dbReference type="GO" id="GO:0005795">
    <property type="term" value="C:Golgi stack"/>
    <property type="evidence" value="ECO:0007669"/>
    <property type="project" value="TreeGrafter"/>
</dbReference>
<dbReference type="AlphaFoldDB" id="A0AAU9MLK2"/>
<dbReference type="EMBL" id="CAKMRJ010002223">
    <property type="protein sequence ID" value="CAH1426356.1"/>
    <property type="molecule type" value="Genomic_DNA"/>
</dbReference>
<proteinExistence type="predicted"/>
<dbReference type="InterPro" id="IPR011989">
    <property type="entry name" value="ARM-like"/>
</dbReference>
<protein>
    <recommendedName>
        <fullName evidence="3">FPL domain-containing protein</fullName>
    </recommendedName>
</protein>
<dbReference type="GO" id="GO:0005783">
    <property type="term" value="C:endoplasmic reticulum"/>
    <property type="evidence" value="ECO:0007669"/>
    <property type="project" value="TreeGrafter"/>
</dbReference>
<dbReference type="Proteomes" id="UP001157418">
    <property type="component" value="Unassembled WGS sequence"/>
</dbReference>
<dbReference type="GO" id="GO:0006886">
    <property type="term" value="P:intracellular protein transport"/>
    <property type="evidence" value="ECO:0007669"/>
    <property type="project" value="TreeGrafter"/>
</dbReference>
<gene>
    <name evidence="1" type="ORF">LVIROSA_LOCUS13441</name>
</gene>
<accession>A0AAU9MLK2</accession>
<organism evidence="1 2">
    <name type="scientific">Lactuca virosa</name>
    <dbReference type="NCBI Taxonomy" id="75947"/>
    <lineage>
        <taxon>Eukaryota</taxon>
        <taxon>Viridiplantae</taxon>
        <taxon>Streptophyta</taxon>
        <taxon>Embryophyta</taxon>
        <taxon>Tracheophyta</taxon>
        <taxon>Spermatophyta</taxon>
        <taxon>Magnoliopsida</taxon>
        <taxon>eudicotyledons</taxon>
        <taxon>Gunneridae</taxon>
        <taxon>Pentapetalae</taxon>
        <taxon>asterids</taxon>
        <taxon>campanulids</taxon>
        <taxon>Asterales</taxon>
        <taxon>Asteraceae</taxon>
        <taxon>Cichorioideae</taxon>
        <taxon>Cichorieae</taxon>
        <taxon>Lactucinae</taxon>
        <taxon>Lactuca</taxon>
    </lineage>
</organism>
<evidence type="ECO:0008006" key="3">
    <source>
        <dbReference type="Google" id="ProtNLM"/>
    </source>
</evidence>
<dbReference type="GO" id="GO:0048211">
    <property type="term" value="P:Golgi vesicle docking"/>
    <property type="evidence" value="ECO:0007669"/>
    <property type="project" value="TreeGrafter"/>
</dbReference>
<dbReference type="PANTHER" id="PTHR10013">
    <property type="entry name" value="GENERAL VESICULAR TRANSPORT FACTOR P115"/>
    <property type="match status" value="1"/>
</dbReference>
<dbReference type="Gene3D" id="1.25.10.10">
    <property type="entry name" value="Leucine-rich Repeat Variant"/>
    <property type="match status" value="1"/>
</dbReference>
<evidence type="ECO:0000313" key="1">
    <source>
        <dbReference type="EMBL" id="CAH1426356.1"/>
    </source>
</evidence>
<comment type="caution">
    <text evidence="1">The sequence shown here is derived from an EMBL/GenBank/DDBJ whole genome shotgun (WGS) entry which is preliminary data.</text>
</comment>
<dbReference type="GO" id="GO:0012507">
    <property type="term" value="C:ER to Golgi transport vesicle membrane"/>
    <property type="evidence" value="ECO:0007669"/>
    <property type="project" value="TreeGrafter"/>
</dbReference>
<evidence type="ECO:0000313" key="2">
    <source>
        <dbReference type="Proteomes" id="UP001157418"/>
    </source>
</evidence>
<reference evidence="1 2" key="1">
    <citation type="submission" date="2022-01" db="EMBL/GenBank/DDBJ databases">
        <authorList>
            <person name="Xiong W."/>
            <person name="Schranz E."/>
        </authorList>
    </citation>
    <scope>NUCLEOTIDE SEQUENCE [LARGE SCALE GENOMIC DNA]</scope>
</reference>
<dbReference type="PANTHER" id="PTHR10013:SF0">
    <property type="entry name" value="GENERAL VESICULAR TRANSPORT FACTOR P115"/>
    <property type="match status" value="1"/>
</dbReference>
<name>A0AAU9MLK2_9ASTR</name>